<proteinExistence type="predicted"/>
<evidence type="ECO:0000313" key="2">
    <source>
        <dbReference type="EMBL" id="STX78440.1"/>
    </source>
</evidence>
<gene>
    <name evidence="2" type="primary">fosA_1</name>
    <name evidence="2" type="ORF">NCTC12000_00409</name>
</gene>
<sequence length="128" mass="14740">MMSIQLNHTIVWVKDRDKSAHFLTEILGLPEAIPYGPFMVVEMSNHVSLDFCKTDKEITPQHYAFLVTETEFDDIFKRICEFKMDYWADPGQTRLGQMNYNDGGRGLYFNDPNGHLLEIITKPYGSGS</sequence>
<organism evidence="2 3">
    <name type="scientific">Legionella pneumophila</name>
    <dbReference type="NCBI Taxonomy" id="446"/>
    <lineage>
        <taxon>Bacteria</taxon>
        <taxon>Pseudomonadati</taxon>
        <taxon>Pseudomonadota</taxon>
        <taxon>Gammaproteobacteria</taxon>
        <taxon>Legionellales</taxon>
        <taxon>Legionellaceae</taxon>
        <taxon>Legionella</taxon>
    </lineage>
</organism>
<keyword evidence="2" id="KW-0560">Oxidoreductase</keyword>
<accession>A0A378K2E7</accession>
<reference evidence="2 3" key="1">
    <citation type="submission" date="2018-06" db="EMBL/GenBank/DDBJ databases">
        <authorList>
            <consortium name="Pathogen Informatics"/>
            <person name="Doyle S."/>
        </authorList>
    </citation>
    <scope>NUCLEOTIDE SEQUENCE [LARGE SCALE GENOMIC DNA]</scope>
    <source>
        <strain evidence="2 3">NCTC12000</strain>
    </source>
</reference>
<keyword evidence="2" id="KW-0223">Dioxygenase</keyword>
<evidence type="ECO:0000259" key="1">
    <source>
        <dbReference type="PROSITE" id="PS51819"/>
    </source>
</evidence>
<dbReference type="GO" id="GO:0004364">
    <property type="term" value="F:glutathione transferase activity"/>
    <property type="evidence" value="ECO:0007669"/>
    <property type="project" value="UniProtKB-EC"/>
</dbReference>
<dbReference type="PROSITE" id="PS51819">
    <property type="entry name" value="VOC"/>
    <property type="match status" value="1"/>
</dbReference>
<dbReference type="EC" id="2.5.1.18" evidence="2"/>
<dbReference type="InterPro" id="IPR029068">
    <property type="entry name" value="Glyas_Bleomycin-R_OHBP_Dase"/>
</dbReference>
<protein>
    <submittedName>
        <fullName evidence="2">Glyoxalase/bleomycin resistance protein/dioxygenase</fullName>
        <ecNumber evidence="2">2.5.1.18</ecNumber>
    </submittedName>
</protein>
<keyword evidence="2" id="KW-0808">Transferase</keyword>
<dbReference type="AlphaFoldDB" id="A0A378K2E7"/>
<dbReference type="Pfam" id="PF00903">
    <property type="entry name" value="Glyoxalase"/>
    <property type="match status" value="1"/>
</dbReference>
<dbReference type="InterPro" id="IPR004360">
    <property type="entry name" value="Glyas_Fos-R_dOase_dom"/>
</dbReference>
<dbReference type="InterPro" id="IPR037523">
    <property type="entry name" value="VOC_core"/>
</dbReference>
<dbReference type="EMBL" id="UGOL01000001">
    <property type="protein sequence ID" value="STX78440.1"/>
    <property type="molecule type" value="Genomic_DNA"/>
</dbReference>
<dbReference type="SUPFAM" id="SSF54593">
    <property type="entry name" value="Glyoxalase/Bleomycin resistance protein/Dihydroxybiphenyl dioxygenase"/>
    <property type="match status" value="1"/>
</dbReference>
<dbReference type="GO" id="GO:0051213">
    <property type="term" value="F:dioxygenase activity"/>
    <property type="evidence" value="ECO:0007669"/>
    <property type="project" value="UniProtKB-KW"/>
</dbReference>
<dbReference type="CDD" id="cd08351">
    <property type="entry name" value="ChaP_like"/>
    <property type="match status" value="1"/>
</dbReference>
<evidence type="ECO:0000313" key="3">
    <source>
        <dbReference type="Proteomes" id="UP000254631"/>
    </source>
</evidence>
<name>A0A378K2E7_LEGPN</name>
<dbReference type="Proteomes" id="UP000254631">
    <property type="component" value="Unassembled WGS sequence"/>
</dbReference>
<feature type="domain" description="VOC" evidence="1">
    <location>
        <begin position="5"/>
        <end position="122"/>
    </location>
</feature>
<dbReference type="Gene3D" id="3.10.180.10">
    <property type="entry name" value="2,3-Dihydroxybiphenyl 1,2-Dioxygenase, domain 1"/>
    <property type="match status" value="1"/>
</dbReference>